<dbReference type="PROSITE" id="PS51819">
    <property type="entry name" value="VOC"/>
    <property type="match status" value="1"/>
</dbReference>
<sequence length="143" mass="16148">MKLRTGDPWMSAKDYAKTLCGLSLNLIVKDVDESVRFAKSVLQAHAIYTDPDFAVMQVHQTQWMLHADHCYDQHPMAKLLSANGNRGCGIEIRLHGLDPDEAESRAAEFGYTVLSEAQDKRHGVRETYLTDRDGYVWVPDIAI</sequence>
<dbReference type="InterPro" id="IPR029068">
    <property type="entry name" value="Glyas_Bleomycin-R_OHBP_Dase"/>
</dbReference>
<dbReference type="InterPro" id="IPR004360">
    <property type="entry name" value="Glyas_Fos-R_dOase_dom"/>
</dbReference>
<dbReference type="InterPro" id="IPR037523">
    <property type="entry name" value="VOC_core"/>
</dbReference>
<organism evidence="2 3">
    <name type="scientific">Orrella daihaiensis</name>
    <dbReference type="NCBI Taxonomy" id="2782176"/>
    <lineage>
        <taxon>Bacteria</taxon>
        <taxon>Pseudomonadati</taxon>
        <taxon>Pseudomonadota</taxon>
        <taxon>Betaproteobacteria</taxon>
        <taxon>Burkholderiales</taxon>
        <taxon>Alcaligenaceae</taxon>
        <taxon>Orrella</taxon>
    </lineage>
</organism>
<evidence type="ECO:0000313" key="3">
    <source>
        <dbReference type="Proteomes" id="UP000831607"/>
    </source>
</evidence>
<dbReference type="RefSeq" id="WP_243478134.1">
    <property type="nucleotide sequence ID" value="NZ_CP063982.1"/>
</dbReference>
<dbReference type="Pfam" id="PF00903">
    <property type="entry name" value="Glyoxalase"/>
    <property type="match status" value="1"/>
</dbReference>
<gene>
    <name evidence="2" type="ORF">DHf2319_10605</name>
</gene>
<protein>
    <recommendedName>
        <fullName evidence="1">VOC domain-containing protein</fullName>
    </recommendedName>
</protein>
<dbReference type="Proteomes" id="UP000831607">
    <property type="component" value="Chromosome"/>
</dbReference>
<keyword evidence="3" id="KW-1185">Reference proteome</keyword>
<feature type="domain" description="VOC" evidence="1">
    <location>
        <begin position="18"/>
        <end position="142"/>
    </location>
</feature>
<accession>A0ABY4AHX0</accession>
<evidence type="ECO:0000259" key="1">
    <source>
        <dbReference type="PROSITE" id="PS51819"/>
    </source>
</evidence>
<reference evidence="2 3" key="1">
    <citation type="submission" date="2020-11" db="EMBL/GenBank/DDBJ databases">
        <title>Algicoccus daihaiensis sp.nov., isolated from Daihai Lake in Inner Mongolia.</title>
        <authorList>
            <person name="Kai J."/>
        </authorList>
    </citation>
    <scope>NUCLEOTIDE SEQUENCE [LARGE SCALE GENOMIC DNA]</scope>
    <source>
        <strain evidence="3">f23</strain>
    </source>
</reference>
<dbReference type="Gene3D" id="3.10.180.10">
    <property type="entry name" value="2,3-Dihydroxybiphenyl 1,2-Dioxygenase, domain 1"/>
    <property type="match status" value="1"/>
</dbReference>
<name>A0ABY4AHX0_9BURK</name>
<proteinExistence type="predicted"/>
<dbReference type="EMBL" id="CP063982">
    <property type="protein sequence ID" value="UOD49889.1"/>
    <property type="molecule type" value="Genomic_DNA"/>
</dbReference>
<evidence type="ECO:0000313" key="2">
    <source>
        <dbReference type="EMBL" id="UOD49889.1"/>
    </source>
</evidence>
<dbReference type="SUPFAM" id="SSF54593">
    <property type="entry name" value="Glyoxalase/Bleomycin resistance protein/Dihydroxybiphenyl dioxygenase"/>
    <property type="match status" value="1"/>
</dbReference>